<evidence type="ECO:0000313" key="4">
    <source>
        <dbReference type="Proteomes" id="UP000249061"/>
    </source>
</evidence>
<feature type="region of interest" description="Disordered" evidence="2">
    <location>
        <begin position="479"/>
        <end position="547"/>
    </location>
</feature>
<dbReference type="GO" id="GO:0005509">
    <property type="term" value="F:calcium ion binding"/>
    <property type="evidence" value="ECO:0007669"/>
    <property type="project" value="InterPro"/>
</dbReference>
<dbReference type="InterPro" id="IPR028974">
    <property type="entry name" value="TSP_type-3_rpt"/>
</dbReference>
<accession>A0A2W5TS10</accession>
<reference evidence="3 4" key="1">
    <citation type="submission" date="2017-08" db="EMBL/GenBank/DDBJ databases">
        <title>Infants hospitalized years apart are colonized by the same room-sourced microbial strains.</title>
        <authorList>
            <person name="Brooks B."/>
            <person name="Olm M.R."/>
            <person name="Firek B.A."/>
            <person name="Baker R."/>
            <person name="Thomas B.C."/>
            <person name="Morowitz M.J."/>
            <person name="Banfield J.F."/>
        </authorList>
    </citation>
    <scope>NUCLEOTIDE SEQUENCE [LARGE SCALE GENOMIC DNA]</scope>
    <source>
        <strain evidence="3">S2_003_000_R2_14</strain>
    </source>
</reference>
<evidence type="ECO:0000313" key="3">
    <source>
        <dbReference type="EMBL" id="PZR18509.1"/>
    </source>
</evidence>
<name>A0A2W5TS10_9BACT</name>
<dbReference type="AlphaFoldDB" id="A0A2W5TS10"/>
<evidence type="ECO:0000256" key="1">
    <source>
        <dbReference type="ARBA" id="ARBA00022729"/>
    </source>
</evidence>
<dbReference type="SUPFAM" id="SSF103647">
    <property type="entry name" value="TSP type-3 repeat"/>
    <property type="match status" value="2"/>
</dbReference>
<dbReference type="Gene3D" id="4.10.1080.10">
    <property type="entry name" value="TSP type-3 repeat"/>
    <property type="match status" value="2"/>
</dbReference>
<dbReference type="EMBL" id="QFQP01000001">
    <property type="protein sequence ID" value="PZR18509.1"/>
    <property type="molecule type" value="Genomic_DNA"/>
</dbReference>
<comment type="caution">
    <text evidence="3">The sequence shown here is derived from an EMBL/GenBank/DDBJ whole genome shotgun (WGS) entry which is preliminary data.</text>
</comment>
<proteinExistence type="predicted"/>
<gene>
    <name evidence="3" type="ORF">DI536_01115</name>
</gene>
<sequence>MCAEVRRADCRSPDAGCAVSFGFSMKLFRRFGALFILLLATSALAQERGFRAHRYEGSTVGSWLFMLERPWYSLTSYGAVGITADYSHTALIPGVATGRGQLAPILEHALVGHVGLAGSLFDRFRLSASLPVTLLERGTPEPVSGAAPMTSIVGIGDPRVQVMVRLFGQAERDAFSLHLGADVWIPIGAAATHQGDVGLRVLPRAVMAGAFGAGRWTVDLGFLYRPYASIGPPQLQMIAAPEARAGVALGVALLDDSIYLGPEAQFSVQVAGQNAFTTAGMNLELLGGLHFHIADTVMLGVAGGTSLFGMAGSPDARGIVRIAWVPRRNSDGDALPNVLDACPDVAGTREARGCAATMAVIDDADLDGVKDAADRCPFEPETTNGVRDEDGCPEYALQKSAPLARLLATQPVAPVDAGAPVVFAAGDADGDGLIDDVDRCPVEKEDFDGFEDEDGCPEVDNDEDLIADATDKCPEVAEAINGTNDDDGCPDVAPDGDNDGGRRSRPLPVRARDHRRTSRRRRVPRVPAAVDTGAGSDARSAAAGRAL</sequence>
<feature type="compositionally biased region" description="Low complexity" evidence="2">
    <location>
        <begin position="525"/>
        <end position="547"/>
    </location>
</feature>
<protein>
    <submittedName>
        <fullName evidence="3">Uncharacterized protein</fullName>
    </submittedName>
</protein>
<dbReference type="Proteomes" id="UP000249061">
    <property type="component" value="Unassembled WGS sequence"/>
</dbReference>
<evidence type="ECO:0000256" key="2">
    <source>
        <dbReference type="SAM" id="MobiDB-lite"/>
    </source>
</evidence>
<dbReference type="InterPro" id="IPR003367">
    <property type="entry name" value="Thrombospondin_3-like_rpt"/>
</dbReference>
<dbReference type="GO" id="GO:0007155">
    <property type="term" value="P:cell adhesion"/>
    <property type="evidence" value="ECO:0007669"/>
    <property type="project" value="InterPro"/>
</dbReference>
<feature type="compositionally biased region" description="Basic residues" evidence="2">
    <location>
        <begin position="512"/>
        <end position="524"/>
    </location>
</feature>
<organism evidence="3 4">
    <name type="scientific">Archangium gephyra</name>
    <dbReference type="NCBI Taxonomy" id="48"/>
    <lineage>
        <taxon>Bacteria</taxon>
        <taxon>Pseudomonadati</taxon>
        <taxon>Myxococcota</taxon>
        <taxon>Myxococcia</taxon>
        <taxon>Myxococcales</taxon>
        <taxon>Cystobacterineae</taxon>
        <taxon>Archangiaceae</taxon>
        <taxon>Archangium</taxon>
    </lineage>
</organism>
<feature type="compositionally biased region" description="Acidic residues" evidence="2">
    <location>
        <begin position="484"/>
        <end position="498"/>
    </location>
</feature>
<dbReference type="Pfam" id="PF02412">
    <property type="entry name" value="TSP_3"/>
    <property type="match status" value="2"/>
</dbReference>
<keyword evidence="1" id="KW-0732">Signal</keyword>